<feature type="site" description="Transition state stabilizer" evidence="3">
    <location>
        <position position="21"/>
    </location>
</feature>
<dbReference type="SUPFAM" id="SSF53448">
    <property type="entry name" value="Nucleotide-diphospho-sugar transferases"/>
    <property type="match status" value="1"/>
</dbReference>
<keyword evidence="3" id="KW-0414">Isoprene biosynthesis</keyword>
<dbReference type="EC" id="2.7.7.60" evidence="3"/>
<dbReference type="Proteomes" id="UP000477311">
    <property type="component" value="Unassembled WGS sequence"/>
</dbReference>
<reference evidence="4 5" key="1">
    <citation type="submission" date="2020-02" db="EMBL/GenBank/DDBJ databases">
        <title>Draft genome sequence of Limisphaera ngatamarikiensis NGM72.4T, a thermophilic Verrucomicrobia grouped in subdivision 3.</title>
        <authorList>
            <person name="Carere C.R."/>
            <person name="Steen J."/>
            <person name="Hugenholtz P."/>
            <person name="Stott M.B."/>
        </authorList>
    </citation>
    <scope>NUCLEOTIDE SEQUENCE [LARGE SCALE GENOMIC DNA]</scope>
    <source>
        <strain evidence="4 5">NGM72.4</strain>
    </source>
</reference>
<feature type="site" description="Positions MEP for the nucleophilic attack" evidence="3">
    <location>
        <position position="209"/>
    </location>
</feature>
<protein>
    <recommendedName>
        <fullName evidence="3">2-C-methyl-D-erythritol 4-phosphate cytidylyltransferase</fullName>
        <ecNumber evidence="3">2.7.7.60</ecNumber>
    </recommendedName>
    <alternativeName>
        <fullName evidence="3">4-diphosphocytidyl-2C-methyl-D-erythritol synthase</fullName>
    </alternativeName>
    <alternativeName>
        <fullName evidence="3">MEP cytidylyltransferase</fullName>
        <shortName evidence="3">MCT</shortName>
    </alternativeName>
</protein>
<dbReference type="EMBL" id="JAAKYA010000053">
    <property type="protein sequence ID" value="NGO39363.1"/>
    <property type="molecule type" value="Genomic_DNA"/>
</dbReference>
<comment type="function">
    <text evidence="3">Catalyzes the formation of 4-diphosphocytidyl-2-C-methyl-D-erythritol from CTP and 2-C-methyl-D-erythritol 4-phosphate (MEP).</text>
</comment>
<comment type="catalytic activity">
    <reaction evidence="3">
        <text>2-C-methyl-D-erythritol 4-phosphate + CTP + H(+) = 4-CDP-2-C-methyl-D-erythritol + diphosphate</text>
        <dbReference type="Rhea" id="RHEA:13429"/>
        <dbReference type="ChEBI" id="CHEBI:15378"/>
        <dbReference type="ChEBI" id="CHEBI:33019"/>
        <dbReference type="ChEBI" id="CHEBI:37563"/>
        <dbReference type="ChEBI" id="CHEBI:57823"/>
        <dbReference type="ChEBI" id="CHEBI:58262"/>
        <dbReference type="EC" id="2.7.7.60"/>
    </reaction>
</comment>
<feature type="site" description="Transition state stabilizer" evidence="3">
    <location>
        <position position="14"/>
    </location>
</feature>
<comment type="pathway">
    <text evidence="3">Isoprenoid biosynthesis; isopentenyl diphosphate biosynthesis via DXP pathway; isopentenyl diphosphate from 1-deoxy-D-xylulose 5-phosphate: step 2/6.</text>
</comment>
<dbReference type="PANTHER" id="PTHR32125:SF4">
    <property type="entry name" value="2-C-METHYL-D-ERYTHRITOL 4-PHOSPHATE CYTIDYLYLTRANSFERASE, CHLOROPLASTIC"/>
    <property type="match status" value="1"/>
</dbReference>
<feature type="site" description="Positions MEP for the nucleophilic attack" evidence="3">
    <location>
        <position position="153"/>
    </location>
</feature>
<sequence length="239" mass="26423">MNSAILVAAGRSTRMGGQVDKLWLTLAGRPLLAHAWETFDRLAEVHEVIVVTRADRTGAVTELAQRFGFRKPYRVVVGGPRRQDSVWNGLQALDPRAELVAVQDAARPCTHPDLIRSCYEAARRTGAAVAAQPVTDTIKESDDGRFVRRTLDRTRLWAVQTPQTFQVQVLQRALAEVNRRGLEITDDTAACEWIGQPVELVVHPAPNPKLTRPEDVPYVEWLLGRARAGEPDRAAGAVP</sequence>
<dbReference type="Gene3D" id="3.90.550.10">
    <property type="entry name" value="Spore Coat Polysaccharide Biosynthesis Protein SpsA, Chain A"/>
    <property type="match status" value="1"/>
</dbReference>
<evidence type="ECO:0000313" key="4">
    <source>
        <dbReference type="EMBL" id="NGO39363.1"/>
    </source>
</evidence>
<dbReference type="InterPro" id="IPR034683">
    <property type="entry name" value="IspD/TarI"/>
</dbReference>
<comment type="caution">
    <text evidence="4">The sequence shown here is derived from an EMBL/GenBank/DDBJ whole genome shotgun (WGS) entry which is preliminary data.</text>
</comment>
<evidence type="ECO:0000256" key="1">
    <source>
        <dbReference type="ARBA" id="ARBA00022679"/>
    </source>
</evidence>
<dbReference type="InterPro" id="IPR050088">
    <property type="entry name" value="IspD/TarI_cytidylyltransf_bact"/>
</dbReference>
<dbReference type="InterPro" id="IPR001228">
    <property type="entry name" value="IspD"/>
</dbReference>
<evidence type="ECO:0000256" key="2">
    <source>
        <dbReference type="ARBA" id="ARBA00022695"/>
    </source>
</evidence>
<organism evidence="4 5">
    <name type="scientific">Limisphaera ngatamarikiensis</name>
    <dbReference type="NCBI Taxonomy" id="1324935"/>
    <lineage>
        <taxon>Bacteria</taxon>
        <taxon>Pseudomonadati</taxon>
        <taxon>Verrucomicrobiota</taxon>
        <taxon>Verrucomicrobiia</taxon>
        <taxon>Limisphaerales</taxon>
        <taxon>Limisphaeraceae</taxon>
        <taxon>Limisphaera</taxon>
    </lineage>
</organism>
<dbReference type="CDD" id="cd02516">
    <property type="entry name" value="CDP-ME_synthetase"/>
    <property type="match status" value="1"/>
</dbReference>
<dbReference type="InterPro" id="IPR029044">
    <property type="entry name" value="Nucleotide-diphossugar_trans"/>
</dbReference>
<dbReference type="HAMAP" id="MF_00108">
    <property type="entry name" value="IspD"/>
    <property type="match status" value="1"/>
</dbReference>
<proteinExistence type="inferred from homology"/>
<keyword evidence="2 3" id="KW-0548">Nucleotidyltransferase</keyword>
<dbReference type="GO" id="GO:0019288">
    <property type="term" value="P:isopentenyl diphosphate biosynthetic process, methylerythritol 4-phosphate pathway"/>
    <property type="evidence" value="ECO:0007669"/>
    <property type="project" value="UniProtKB-UniRule"/>
</dbReference>
<dbReference type="GO" id="GO:0050518">
    <property type="term" value="F:2-C-methyl-D-erythritol 4-phosphate cytidylyltransferase activity"/>
    <property type="evidence" value="ECO:0007669"/>
    <property type="project" value="UniProtKB-UniRule"/>
</dbReference>
<dbReference type="UniPathway" id="UPA00056">
    <property type="reaction ID" value="UER00093"/>
</dbReference>
<comment type="similarity">
    <text evidence="3">Belongs to the IspD/TarI cytidylyltransferase family. IspD subfamily.</text>
</comment>
<dbReference type="FunFam" id="3.90.550.10:FF:000003">
    <property type="entry name" value="2-C-methyl-D-erythritol 4-phosphate cytidylyltransferase"/>
    <property type="match status" value="1"/>
</dbReference>
<gene>
    <name evidence="3 4" type="primary">ispD</name>
    <name evidence="4" type="ORF">G4L39_08125</name>
</gene>
<dbReference type="NCBIfam" id="TIGR00453">
    <property type="entry name" value="ispD"/>
    <property type="match status" value="1"/>
</dbReference>
<keyword evidence="5" id="KW-1185">Reference proteome</keyword>
<dbReference type="Pfam" id="PF01128">
    <property type="entry name" value="IspD"/>
    <property type="match status" value="1"/>
</dbReference>
<keyword evidence="1 3" id="KW-0808">Transferase</keyword>
<dbReference type="AlphaFoldDB" id="A0A6M1RNX0"/>
<evidence type="ECO:0000256" key="3">
    <source>
        <dbReference type="HAMAP-Rule" id="MF_00108"/>
    </source>
</evidence>
<dbReference type="PANTHER" id="PTHR32125">
    <property type="entry name" value="2-C-METHYL-D-ERYTHRITOL 4-PHOSPHATE CYTIDYLYLTRANSFERASE, CHLOROPLASTIC"/>
    <property type="match status" value="1"/>
</dbReference>
<evidence type="ECO:0000313" key="5">
    <source>
        <dbReference type="Proteomes" id="UP000477311"/>
    </source>
</evidence>
<accession>A0A6M1RNX0</accession>
<name>A0A6M1RNX0_9BACT</name>
<dbReference type="RefSeq" id="WP_165107342.1">
    <property type="nucleotide sequence ID" value="NZ_JAAKYA010000053.1"/>
</dbReference>